<dbReference type="CDD" id="cd03784">
    <property type="entry name" value="GT1_Gtf-like"/>
    <property type="match status" value="1"/>
</dbReference>
<dbReference type="EMBL" id="CADCTC010000210">
    <property type="protein sequence ID" value="CAA9282636.1"/>
    <property type="molecule type" value="Genomic_DNA"/>
</dbReference>
<dbReference type="AlphaFoldDB" id="A0A6J4JMX7"/>
<feature type="compositionally biased region" description="Low complexity" evidence="1">
    <location>
        <begin position="422"/>
        <end position="439"/>
    </location>
</feature>
<gene>
    <name evidence="2" type="ORF">AVDCRST_MAG77-3931</name>
</gene>
<keyword evidence="2" id="KW-0808">Transferase</keyword>
<reference evidence="2" key="1">
    <citation type="submission" date="2020-02" db="EMBL/GenBank/DDBJ databases">
        <authorList>
            <person name="Meier V. D."/>
        </authorList>
    </citation>
    <scope>NUCLEOTIDE SEQUENCE</scope>
    <source>
        <strain evidence="2">AVDCRST_MAG77</strain>
    </source>
</reference>
<accession>A0A6J4JMX7</accession>
<proteinExistence type="predicted"/>
<dbReference type="PANTHER" id="PTHR21015">
    <property type="entry name" value="UDP-N-ACETYLGLUCOSAMINE--N-ACETYLMURAMYL-(PENTAPEPTIDE) PYROPHOSPHORYL-UNDECAPRENOL N-ACETYLGLUCOSAMINE TRANSFERASE 1"/>
    <property type="match status" value="1"/>
</dbReference>
<dbReference type="PANTHER" id="PTHR21015:SF22">
    <property type="entry name" value="GLYCOSYLTRANSFERASE"/>
    <property type="match status" value="1"/>
</dbReference>
<name>A0A6J4JMX7_9CHLR</name>
<sequence>MRILFATIAADGHVNPLTGLAMHLKAAGHDVRWYTGRSYATRLERLGIPHVPYQRATEVNSENIAELFPERARLRGPALIRFDAEHIFIGNVEQHFEDVRDVDATWPFDALVCDAAFYAARLIKEKLGKRVCSIGVAPSLEIDKDVPPAFSGLRPAGTGVGRLLHRCMGAAMDWLVMGPSKASYNRILVAHGLAPIEWSLFDEPYRSPDVVFQSGVPSLDYPRKAANPKVRFVGALLPYRAQAPAAFPYADRLGEAQRVILISQGTVDNRDPKKLIVPALDALVDSGALLVVGTGHANTEQLRRAYPQANVVVEDYVDFAAVLDRADLFICNGGYGSVLLSLSKGVPEYVGVGINLRSENPSPERIRRAADRVLSEPSWKARAMQLREELSRYRPYELIDAYLATTVAPSAGAQQHTGGMLEPRAAATREPAAPIRQSG</sequence>
<protein>
    <submittedName>
        <fullName evidence="2">Glycosyltransferase</fullName>
    </submittedName>
</protein>
<dbReference type="Gene3D" id="3.40.50.2000">
    <property type="entry name" value="Glycogen Phosphorylase B"/>
    <property type="match status" value="3"/>
</dbReference>
<dbReference type="SUPFAM" id="SSF53756">
    <property type="entry name" value="UDP-Glycosyltransferase/glycogen phosphorylase"/>
    <property type="match status" value="1"/>
</dbReference>
<feature type="region of interest" description="Disordered" evidence="1">
    <location>
        <begin position="413"/>
        <end position="439"/>
    </location>
</feature>
<dbReference type="InterPro" id="IPR002213">
    <property type="entry name" value="UDP_glucos_trans"/>
</dbReference>
<dbReference type="GO" id="GO:0008194">
    <property type="term" value="F:UDP-glycosyltransferase activity"/>
    <property type="evidence" value="ECO:0007669"/>
    <property type="project" value="InterPro"/>
</dbReference>
<evidence type="ECO:0000256" key="1">
    <source>
        <dbReference type="SAM" id="MobiDB-lite"/>
    </source>
</evidence>
<organism evidence="2">
    <name type="scientific">uncultured Chloroflexota bacterium</name>
    <dbReference type="NCBI Taxonomy" id="166587"/>
    <lineage>
        <taxon>Bacteria</taxon>
        <taxon>Bacillati</taxon>
        <taxon>Chloroflexota</taxon>
        <taxon>environmental samples</taxon>
    </lineage>
</organism>
<evidence type="ECO:0000313" key="2">
    <source>
        <dbReference type="EMBL" id="CAA9282636.1"/>
    </source>
</evidence>